<dbReference type="PANTHER" id="PTHR43386">
    <property type="entry name" value="OLIGOPEPTIDE TRANSPORT SYSTEM PERMEASE PROTEIN APPC"/>
    <property type="match status" value="1"/>
</dbReference>
<dbReference type="InterPro" id="IPR050366">
    <property type="entry name" value="BP-dependent_transpt_permease"/>
</dbReference>
<evidence type="ECO:0000313" key="10">
    <source>
        <dbReference type="EMBL" id="MDT0265989.1"/>
    </source>
</evidence>
<dbReference type="Gene3D" id="1.10.3720.10">
    <property type="entry name" value="MetI-like"/>
    <property type="match status" value="1"/>
</dbReference>
<evidence type="ECO:0000256" key="7">
    <source>
        <dbReference type="RuleBase" id="RU363032"/>
    </source>
</evidence>
<feature type="transmembrane region" description="Helical" evidence="7">
    <location>
        <begin position="37"/>
        <end position="58"/>
    </location>
</feature>
<accession>A0ABU2JMR8</accession>
<dbReference type="Pfam" id="PF12911">
    <property type="entry name" value="OppC_N"/>
    <property type="match status" value="1"/>
</dbReference>
<evidence type="ECO:0000256" key="6">
    <source>
        <dbReference type="ARBA" id="ARBA00023136"/>
    </source>
</evidence>
<feature type="transmembrane region" description="Helical" evidence="7">
    <location>
        <begin position="161"/>
        <end position="180"/>
    </location>
</feature>
<protein>
    <submittedName>
        <fullName evidence="10">ABC transporter permease</fullName>
    </submittedName>
</protein>
<keyword evidence="5 7" id="KW-1133">Transmembrane helix</keyword>
<evidence type="ECO:0000313" key="11">
    <source>
        <dbReference type="Proteomes" id="UP001183410"/>
    </source>
</evidence>
<feature type="transmembrane region" description="Helical" evidence="7">
    <location>
        <begin position="264"/>
        <end position="283"/>
    </location>
</feature>
<dbReference type="InterPro" id="IPR025966">
    <property type="entry name" value="OppC_N"/>
</dbReference>
<comment type="similarity">
    <text evidence="7">Belongs to the binding-protein-dependent transport system permease family.</text>
</comment>
<keyword evidence="11" id="KW-1185">Reference proteome</keyword>
<keyword evidence="6 7" id="KW-0472">Membrane</keyword>
<evidence type="ECO:0000256" key="1">
    <source>
        <dbReference type="ARBA" id="ARBA00004651"/>
    </source>
</evidence>
<evidence type="ECO:0000256" key="3">
    <source>
        <dbReference type="ARBA" id="ARBA00022475"/>
    </source>
</evidence>
<name>A0ABU2JMR8_9ACTN</name>
<evidence type="ECO:0000256" key="4">
    <source>
        <dbReference type="ARBA" id="ARBA00022692"/>
    </source>
</evidence>
<feature type="region of interest" description="Disordered" evidence="8">
    <location>
        <begin position="1"/>
        <end position="24"/>
    </location>
</feature>
<dbReference type="PANTHER" id="PTHR43386:SF25">
    <property type="entry name" value="PEPTIDE ABC TRANSPORTER PERMEASE PROTEIN"/>
    <property type="match status" value="1"/>
</dbReference>
<dbReference type="SUPFAM" id="SSF161098">
    <property type="entry name" value="MetI-like"/>
    <property type="match status" value="1"/>
</dbReference>
<comment type="subcellular location">
    <subcellularLocation>
        <location evidence="1 7">Cell membrane</location>
        <topology evidence="1 7">Multi-pass membrane protein</topology>
    </subcellularLocation>
</comment>
<evidence type="ECO:0000259" key="9">
    <source>
        <dbReference type="PROSITE" id="PS50928"/>
    </source>
</evidence>
<dbReference type="RefSeq" id="WP_311665886.1">
    <property type="nucleotide sequence ID" value="NZ_JAVREO010000003.1"/>
</dbReference>
<keyword evidence="4 7" id="KW-0812">Transmembrane</keyword>
<proteinExistence type="inferred from homology"/>
<gene>
    <name evidence="10" type="ORF">RM844_06745</name>
</gene>
<evidence type="ECO:0000256" key="8">
    <source>
        <dbReference type="SAM" id="MobiDB-lite"/>
    </source>
</evidence>
<dbReference type="InterPro" id="IPR000515">
    <property type="entry name" value="MetI-like"/>
</dbReference>
<feature type="domain" description="ABC transmembrane type-1" evidence="9">
    <location>
        <begin position="99"/>
        <end position="287"/>
    </location>
</feature>
<feature type="transmembrane region" description="Helical" evidence="7">
    <location>
        <begin position="103"/>
        <end position="125"/>
    </location>
</feature>
<organism evidence="10 11">
    <name type="scientific">Streptomyces chisholmiae</name>
    <dbReference type="NCBI Taxonomy" id="3075540"/>
    <lineage>
        <taxon>Bacteria</taxon>
        <taxon>Bacillati</taxon>
        <taxon>Actinomycetota</taxon>
        <taxon>Actinomycetes</taxon>
        <taxon>Kitasatosporales</taxon>
        <taxon>Streptomycetaceae</taxon>
        <taxon>Streptomyces</taxon>
    </lineage>
</organism>
<dbReference type="PROSITE" id="PS50928">
    <property type="entry name" value="ABC_TM1"/>
    <property type="match status" value="1"/>
</dbReference>
<dbReference type="Proteomes" id="UP001183410">
    <property type="component" value="Unassembled WGS sequence"/>
</dbReference>
<dbReference type="InterPro" id="IPR035906">
    <property type="entry name" value="MetI-like_sf"/>
</dbReference>
<dbReference type="EMBL" id="JAVREO010000003">
    <property type="protein sequence ID" value="MDT0265989.1"/>
    <property type="molecule type" value="Genomic_DNA"/>
</dbReference>
<evidence type="ECO:0000256" key="2">
    <source>
        <dbReference type="ARBA" id="ARBA00022448"/>
    </source>
</evidence>
<dbReference type="CDD" id="cd06261">
    <property type="entry name" value="TM_PBP2"/>
    <property type="match status" value="1"/>
</dbReference>
<feature type="transmembrane region" description="Helical" evidence="7">
    <location>
        <begin position="137"/>
        <end position="155"/>
    </location>
</feature>
<evidence type="ECO:0000256" key="5">
    <source>
        <dbReference type="ARBA" id="ARBA00022989"/>
    </source>
</evidence>
<sequence>MTQPNSPVASPPSVPPTGTEATAPGRRLWRRLRAHRMGLAGLVVLALIVAGGLLAPLISPHDPGATHLEAIYQRPFTVGYGLGTDDLGRDILSRVLHGVRASLLVGALALAISLAVGVPAGLLAGRYRPADLVVSRLTDLVLAFPFLLFAVGVAAVLGPSLWIAAIAIGVSHIPSVVRVTRVETLRIGQLDFVLAARVQGAGDARVFTRYVLPNALSALIVQATVIMPTAVLSEALLSFLGLGIQPPTPSLGGMLSDAQQYASTAPWAAIAPGVAIALICLAFNTLGDALRDALDVTTGGPAR</sequence>
<dbReference type="Pfam" id="PF00528">
    <property type="entry name" value="BPD_transp_1"/>
    <property type="match status" value="1"/>
</dbReference>
<keyword evidence="2 7" id="KW-0813">Transport</keyword>
<keyword evidence="3" id="KW-1003">Cell membrane</keyword>
<reference evidence="11" key="1">
    <citation type="submission" date="2023-07" db="EMBL/GenBank/DDBJ databases">
        <title>30 novel species of actinomycetes from the DSMZ collection.</title>
        <authorList>
            <person name="Nouioui I."/>
        </authorList>
    </citation>
    <scope>NUCLEOTIDE SEQUENCE [LARGE SCALE GENOMIC DNA]</scope>
    <source>
        <strain evidence="11">DSM 44915</strain>
    </source>
</reference>
<feature type="transmembrane region" description="Helical" evidence="7">
    <location>
        <begin position="215"/>
        <end position="244"/>
    </location>
</feature>
<comment type="caution">
    <text evidence="10">The sequence shown here is derived from an EMBL/GenBank/DDBJ whole genome shotgun (WGS) entry which is preliminary data.</text>
</comment>